<dbReference type="RefSeq" id="WP_208498893.1">
    <property type="nucleotide sequence ID" value="NZ_JAGFNP010000014.1"/>
</dbReference>
<dbReference type="InterPro" id="IPR029044">
    <property type="entry name" value="Nucleotide-diphossugar_trans"/>
</dbReference>
<dbReference type="InterPro" id="IPR055259">
    <property type="entry name" value="YkvP/CgeB_Glyco_trans-like"/>
</dbReference>
<dbReference type="PANTHER" id="PTHR43685">
    <property type="entry name" value="GLYCOSYLTRANSFERASE"/>
    <property type="match status" value="1"/>
</dbReference>
<evidence type="ECO:0000259" key="2">
    <source>
        <dbReference type="Pfam" id="PF13524"/>
    </source>
</evidence>
<evidence type="ECO:0000259" key="1">
    <source>
        <dbReference type="Pfam" id="PF00535"/>
    </source>
</evidence>
<dbReference type="Pfam" id="PF13524">
    <property type="entry name" value="Glyco_trans_1_2"/>
    <property type="match status" value="1"/>
</dbReference>
<dbReference type="PANTHER" id="PTHR43685:SF11">
    <property type="entry name" value="GLYCOSYLTRANSFERASE TAGX-RELATED"/>
    <property type="match status" value="1"/>
</dbReference>
<gene>
    <name evidence="3" type="ORF">J5V16_20750</name>
</gene>
<sequence>MPPIDDPSDRDAVLRSNLRQLRRGRISNRAVVASVLRSGSREARHLLAFRAVNPHLPLEAIADAAADPAALNGHKIDVNWMAALARVHLLGNTSREDQLLGLRLFDLLLEHHPEHKIAKRDKEIHLQATGALGSRERAVELLERYADVHPEIAYAVRADLANPWTARGSEAAWLPGFDALFPAPAIRFTDDPAKAPFDRIAVDPLPAVDAAETIAVMVTCFKPDETILTAITSILGQTWRNLEVLLVDDGSGDEYSGLLERCAGLDPRVKVIRSPENRGTYHCRNLALDATDAPFVTTHDSDDWMHPRRLELQVAPLLADDALVGTGSDCVFTTDRLELNRVGRLHRSLCTAALLYRRERVLARLGYMDAVRKAADTEYFRRMVAAFGAAAFTHLEQNLTLVRTRSDSLSGGDFRAGWIHPARAVYRSSYEAWHRSIAAGDASPYLPRGERGPFYAPRQFRLAPPEPESYDVVFAADLTSTGTPRISFLNDLRACVSAGLKAGVMHLPTLRFADIRRQPLLGPVQDLLNAGRIAHVTLEDQVDIGLLVVRNPSAVQYPPDTVCKARISRVVLLAGSSPAAPFGELRYDPSTCEAFAERLFGRTPTWFCRNDAVQGALRFLGATSDRIAAEILPEVVLSAGPPRSGFRAALPVMGRFDFTEGHRSWPSDPAALADAYPSDLGVDVRFMGSLTVPLERLGRTRLPANWTRFGLDPAEVRSFLHQIDFFACFPQEDVASIPPAEVLEALAAGCVVLMPPRLRDAFGEGPVYCEPSEVLDVIAEFHADPQRFAEYSRKIQQATFERHGPADFAATLRRLARVLIPAH</sequence>
<evidence type="ECO:0000313" key="3">
    <source>
        <dbReference type="EMBL" id="MBO3735265.1"/>
    </source>
</evidence>
<dbReference type="SUPFAM" id="SSF53448">
    <property type="entry name" value="Nucleotide-diphospho-sugar transferases"/>
    <property type="match status" value="1"/>
</dbReference>
<dbReference type="InterPro" id="IPR050834">
    <property type="entry name" value="Glycosyltransf_2"/>
</dbReference>
<dbReference type="CDD" id="cd00761">
    <property type="entry name" value="Glyco_tranf_GTA_type"/>
    <property type="match status" value="1"/>
</dbReference>
<dbReference type="Pfam" id="PF00535">
    <property type="entry name" value="Glycos_transf_2"/>
    <property type="match status" value="1"/>
</dbReference>
<keyword evidence="4" id="KW-1185">Reference proteome</keyword>
<dbReference type="InterPro" id="IPR001173">
    <property type="entry name" value="Glyco_trans_2-like"/>
</dbReference>
<dbReference type="Gene3D" id="3.90.550.10">
    <property type="entry name" value="Spore Coat Polysaccharide Biosynthesis Protein SpsA, Chain A"/>
    <property type="match status" value="1"/>
</dbReference>
<proteinExistence type="predicted"/>
<accession>A0ABS3U910</accession>
<reference evidence="3 4" key="1">
    <citation type="submission" date="2021-03" db="EMBL/GenBank/DDBJ databases">
        <title>Glycomyces sp. nov., a novel actinomycete isolated from soil.</title>
        <authorList>
            <person name="Yang X."/>
            <person name="Xu X."/>
        </authorList>
    </citation>
    <scope>NUCLEOTIDE SEQUENCE [LARGE SCALE GENOMIC DNA]</scope>
    <source>
        <strain evidence="3 4">NEAU-S30</strain>
    </source>
</reference>
<comment type="caution">
    <text evidence="3">The sequence shown here is derived from an EMBL/GenBank/DDBJ whole genome shotgun (WGS) entry which is preliminary data.</text>
</comment>
<evidence type="ECO:0000313" key="4">
    <source>
        <dbReference type="Proteomes" id="UP000681341"/>
    </source>
</evidence>
<organism evidence="3 4">
    <name type="scientific">Glycomyces niveus</name>
    <dbReference type="NCBI Taxonomy" id="2820287"/>
    <lineage>
        <taxon>Bacteria</taxon>
        <taxon>Bacillati</taxon>
        <taxon>Actinomycetota</taxon>
        <taxon>Actinomycetes</taxon>
        <taxon>Glycomycetales</taxon>
        <taxon>Glycomycetaceae</taxon>
        <taxon>Glycomyces</taxon>
    </lineage>
</organism>
<name>A0ABS3U910_9ACTN</name>
<dbReference type="Proteomes" id="UP000681341">
    <property type="component" value="Unassembled WGS sequence"/>
</dbReference>
<dbReference type="EMBL" id="JAGFNP010000014">
    <property type="protein sequence ID" value="MBO3735265.1"/>
    <property type="molecule type" value="Genomic_DNA"/>
</dbReference>
<feature type="domain" description="Glycosyltransferase 2-like" evidence="1">
    <location>
        <begin position="216"/>
        <end position="329"/>
    </location>
</feature>
<protein>
    <submittedName>
        <fullName evidence="3">Glycosyltransferase</fullName>
    </submittedName>
</protein>
<feature type="domain" description="Spore protein YkvP/CgeB glycosyl transferase-like" evidence="2">
    <location>
        <begin position="683"/>
        <end position="812"/>
    </location>
</feature>